<keyword evidence="2" id="KW-1185">Reference proteome</keyword>
<proteinExistence type="predicted"/>
<reference evidence="1 2" key="1">
    <citation type="journal article" date="2019" name="ACS Chem. Biol.">
        <title>Identification and Mobilization of a Cryptic Antibiotic Biosynthesis Gene Locus from a Human-Pathogenic Nocardia Isolate.</title>
        <authorList>
            <person name="Herisse M."/>
            <person name="Ishida K."/>
            <person name="Porter J.L."/>
            <person name="Howden B."/>
            <person name="Hertweck C."/>
            <person name="Stinear T.P."/>
            <person name="Pidot S.J."/>
        </authorList>
    </citation>
    <scope>NUCLEOTIDE SEQUENCE [LARGE SCALE GENOMIC DNA]</scope>
    <source>
        <strain evidence="1 2">AUSMDU00012717</strain>
    </source>
</reference>
<gene>
    <name evidence="1" type="ORF">F5544_11265</name>
</gene>
<dbReference type="KEGG" id="nah:F5544_11265"/>
<organism evidence="1 2">
    <name type="scientific">Nocardia arthritidis</name>
    <dbReference type="NCBI Taxonomy" id="228602"/>
    <lineage>
        <taxon>Bacteria</taxon>
        <taxon>Bacillati</taxon>
        <taxon>Actinomycetota</taxon>
        <taxon>Actinomycetes</taxon>
        <taxon>Mycobacteriales</taxon>
        <taxon>Nocardiaceae</taxon>
        <taxon>Nocardia</taxon>
    </lineage>
</organism>
<protein>
    <submittedName>
        <fullName evidence="1">Uncharacterized protein</fullName>
    </submittedName>
</protein>
<dbReference type="EMBL" id="CP046172">
    <property type="protein sequence ID" value="QIS10147.1"/>
    <property type="molecule type" value="Genomic_DNA"/>
</dbReference>
<sequence>MKTAVEQLLAEEFQGGWDFNVEIKQRSESEVYVVIESLDTVIIGGNGSWTDVFDGLLRERVSAVAADAKTNTEWTWPDYP</sequence>
<evidence type="ECO:0000313" key="2">
    <source>
        <dbReference type="Proteomes" id="UP000503540"/>
    </source>
</evidence>
<dbReference type="AlphaFoldDB" id="A0A6G9YAN9"/>
<dbReference type="Proteomes" id="UP000503540">
    <property type="component" value="Chromosome"/>
</dbReference>
<evidence type="ECO:0000313" key="1">
    <source>
        <dbReference type="EMBL" id="QIS10147.1"/>
    </source>
</evidence>
<accession>A0A6G9YAN9</accession>
<name>A0A6G9YAN9_9NOCA</name>
<dbReference type="RefSeq" id="WP_167473163.1">
    <property type="nucleotide sequence ID" value="NZ_CP046172.1"/>
</dbReference>